<dbReference type="Pfam" id="PF11374">
    <property type="entry name" value="DUF3176"/>
    <property type="match status" value="1"/>
</dbReference>
<evidence type="ECO:0000313" key="4">
    <source>
        <dbReference type="Proteomes" id="UP000019374"/>
    </source>
</evidence>
<evidence type="ECO:0000256" key="2">
    <source>
        <dbReference type="SAM" id="Phobius"/>
    </source>
</evidence>
<keyword evidence="2" id="KW-0472">Membrane</keyword>
<dbReference type="AlphaFoldDB" id="T5A619"/>
<proteinExistence type="predicted"/>
<protein>
    <submittedName>
        <fullName evidence="3">Arginase family protein</fullName>
    </submittedName>
</protein>
<evidence type="ECO:0000313" key="3">
    <source>
        <dbReference type="EMBL" id="EQK98038.1"/>
    </source>
</evidence>
<feature type="transmembrane region" description="Helical" evidence="2">
    <location>
        <begin position="87"/>
        <end position="105"/>
    </location>
</feature>
<dbReference type="Proteomes" id="UP000019374">
    <property type="component" value="Unassembled WGS sequence"/>
</dbReference>
<dbReference type="InterPro" id="IPR021514">
    <property type="entry name" value="DUF3176"/>
</dbReference>
<feature type="region of interest" description="Disordered" evidence="1">
    <location>
        <begin position="1"/>
        <end position="72"/>
    </location>
</feature>
<dbReference type="PANTHER" id="PTHR35394">
    <property type="entry name" value="DUF3176 DOMAIN-CONTAINING PROTEIN"/>
    <property type="match status" value="1"/>
</dbReference>
<keyword evidence="2" id="KW-0812">Transmembrane</keyword>
<organism evidence="3 4">
    <name type="scientific">Ophiocordyceps sinensis (strain Co18 / CGMCC 3.14243)</name>
    <name type="common">Yarsagumba caterpillar fungus</name>
    <name type="synonym">Hirsutella sinensis</name>
    <dbReference type="NCBI Taxonomy" id="911162"/>
    <lineage>
        <taxon>Eukaryota</taxon>
        <taxon>Fungi</taxon>
        <taxon>Dikarya</taxon>
        <taxon>Ascomycota</taxon>
        <taxon>Pezizomycotina</taxon>
        <taxon>Sordariomycetes</taxon>
        <taxon>Hypocreomycetidae</taxon>
        <taxon>Hypocreales</taxon>
        <taxon>Ophiocordycipitaceae</taxon>
        <taxon>Ophiocordyceps</taxon>
    </lineage>
</organism>
<dbReference type="PANTHER" id="PTHR35394:SF5">
    <property type="entry name" value="DUF3176 DOMAIN-CONTAINING PROTEIN"/>
    <property type="match status" value="1"/>
</dbReference>
<gene>
    <name evidence="3" type="ORF">OCS_06252</name>
</gene>
<dbReference type="eggNOG" id="ENOG502RS8C">
    <property type="taxonomic scope" value="Eukaryota"/>
</dbReference>
<name>T5A619_OPHSC</name>
<accession>T5A619</accession>
<feature type="compositionally biased region" description="Polar residues" evidence="1">
    <location>
        <begin position="17"/>
        <end position="27"/>
    </location>
</feature>
<feature type="transmembrane region" description="Helical" evidence="2">
    <location>
        <begin position="121"/>
        <end position="150"/>
    </location>
</feature>
<evidence type="ECO:0000256" key="1">
    <source>
        <dbReference type="SAM" id="MobiDB-lite"/>
    </source>
</evidence>
<dbReference type="HOGENOM" id="CLU_1209630_0_0_1"/>
<keyword evidence="2" id="KW-1133">Transmembrane helix</keyword>
<dbReference type="OrthoDB" id="5242705at2759"/>
<dbReference type="EMBL" id="KE655732">
    <property type="protein sequence ID" value="EQK98038.1"/>
    <property type="molecule type" value="Genomic_DNA"/>
</dbReference>
<sequence>MATVAGSPQLRLRRPNHSSSGSCNTGSHRVGNGVVDGQDWGLPSAHDGAADDNEVDAKANLGHDGPRPRQRRLDSSSFRWWTDEYRCAALCIGGIVALALVLWHFDGKLAPHFEPGIELDMIVIAIMTLIRVTLGSIVESCICQGAWIWVSKSHQARTRNRARLEDFKLFDEASRGFLGSLALLWRLKGLWVLPVPFAPRFQGSDHQAGSHLSCLGALIIVVTHGFETFSQQMFVYVQNPTAYTNDTFRPAPAPFRSDY</sequence>
<reference evidence="3 4" key="1">
    <citation type="journal article" date="2013" name="Chin. Sci. Bull.">
        <title>Genome survey uncovers the secrets of sex and lifestyle in caterpillar fungus.</title>
        <authorList>
            <person name="Hu X."/>
            <person name="Zhang Y."/>
            <person name="Xiao G."/>
            <person name="Zheng P."/>
            <person name="Xia Y."/>
            <person name="Zhang X."/>
            <person name="St Leger R.J."/>
            <person name="Liu X."/>
            <person name="Wang C."/>
        </authorList>
    </citation>
    <scope>NUCLEOTIDE SEQUENCE [LARGE SCALE GENOMIC DNA]</scope>
    <source>
        <strain evidence="4">Co18 / CGMCC 3.14243</strain>
        <tissue evidence="3">Fruit-body</tissue>
    </source>
</reference>